<sequence length="146" mass="15824">MTESTFAEDYPTKKGSGPYEGYVTWEGLDPCEDHSGPFYFKQQPDQSVICALVAEPKHINGGGKIHGGLLMTYADFSLFAIAHESLDTGFGVTISLNGEFIAAGELGDFVEARGRVVRSTRSLVFVQGEIVVGEKILVNYSGIIKK</sequence>
<protein>
    <recommendedName>
        <fullName evidence="3">Thioesterase domain-containing protein</fullName>
    </recommendedName>
</protein>
<comment type="caution">
    <text evidence="4">The sequence shown here is derived from an EMBL/GenBank/DDBJ whole genome shotgun (WGS) entry which is preliminary data.</text>
</comment>
<accession>A0YH18</accession>
<dbReference type="PANTHER" id="PTHR21660:SF1">
    <property type="entry name" value="ACYL-COENZYME A THIOESTERASE 13"/>
    <property type="match status" value="1"/>
</dbReference>
<dbReference type="Pfam" id="PF03061">
    <property type="entry name" value="4HBT"/>
    <property type="match status" value="1"/>
</dbReference>
<evidence type="ECO:0000313" key="4">
    <source>
        <dbReference type="EMBL" id="EAW29893.1"/>
    </source>
</evidence>
<dbReference type="InterPro" id="IPR029069">
    <property type="entry name" value="HotDog_dom_sf"/>
</dbReference>
<organism evidence="4 5">
    <name type="scientific">marine gamma proteobacterium HTCC2143</name>
    <dbReference type="NCBI Taxonomy" id="247633"/>
    <lineage>
        <taxon>Bacteria</taxon>
        <taxon>Pseudomonadati</taxon>
        <taxon>Pseudomonadota</taxon>
        <taxon>Gammaproteobacteria</taxon>
        <taxon>Cellvibrionales</taxon>
        <taxon>Spongiibacteraceae</taxon>
        <taxon>BD1-7 clade</taxon>
    </lineage>
</organism>
<evidence type="ECO:0000259" key="3">
    <source>
        <dbReference type="Pfam" id="PF03061"/>
    </source>
</evidence>
<dbReference type="AlphaFoldDB" id="A0YH18"/>
<dbReference type="CDD" id="cd03443">
    <property type="entry name" value="PaaI_thioesterase"/>
    <property type="match status" value="1"/>
</dbReference>
<comment type="similarity">
    <text evidence="1">Belongs to the thioesterase PaaI family.</text>
</comment>
<gene>
    <name evidence="4" type="ORF">GP2143_11859</name>
</gene>
<dbReference type="InterPro" id="IPR006683">
    <property type="entry name" value="Thioestr_dom"/>
</dbReference>
<dbReference type="EMBL" id="AAVT01000013">
    <property type="protein sequence ID" value="EAW29893.1"/>
    <property type="molecule type" value="Genomic_DNA"/>
</dbReference>
<keyword evidence="5" id="KW-1185">Reference proteome</keyword>
<keyword evidence="2" id="KW-0378">Hydrolase</keyword>
<dbReference type="Gene3D" id="3.10.129.10">
    <property type="entry name" value="Hotdog Thioesterase"/>
    <property type="match status" value="1"/>
</dbReference>
<dbReference type="SUPFAM" id="SSF54637">
    <property type="entry name" value="Thioesterase/thiol ester dehydrase-isomerase"/>
    <property type="match status" value="1"/>
</dbReference>
<evidence type="ECO:0000256" key="1">
    <source>
        <dbReference type="ARBA" id="ARBA00008324"/>
    </source>
</evidence>
<name>A0YH18_9GAMM</name>
<feature type="domain" description="Thioesterase" evidence="3">
    <location>
        <begin position="62"/>
        <end position="134"/>
    </location>
</feature>
<reference evidence="4 5" key="1">
    <citation type="journal article" date="2010" name="J. Bacteriol.">
        <title>Genome sequence of the oligotrophic marine Gammaproteobacterium HTCC2143, isolated from the Oregon Coast.</title>
        <authorList>
            <person name="Oh H.M."/>
            <person name="Kang I."/>
            <person name="Ferriera S."/>
            <person name="Giovannoni S.J."/>
            <person name="Cho J.C."/>
        </authorList>
    </citation>
    <scope>NUCLEOTIDE SEQUENCE [LARGE SCALE GENOMIC DNA]</scope>
    <source>
        <strain evidence="4 5">HTCC2143</strain>
    </source>
</reference>
<dbReference type="PANTHER" id="PTHR21660">
    <property type="entry name" value="THIOESTERASE SUPERFAMILY MEMBER-RELATED"/>
    <property type="match status" value="1"/>
</dbReference>
<dbReference type="Proteomes" id="UP000004931">
    <property type="component" value="Unassembled WGS sequence"/>
</dbReference>
<dbReference type="GO" id="GO:0047617">
    <property type="term" value="F:fatty acyl-CoA hydrolase activity"/>
    <property type="evidence" value="ECO:0007669"/>
    <property type="project" value="InterPro"/>
</dbReference>
<dbReference type="eggNOG" id="COG2050">
    <property type="taxonomic scope" value="Bacteria"/>
</dbReference>
<dbReference type="OrthoDB" id="7061558at2"/>
<dbReference type="InterPro" id="IPR039298">
    <property type="entry name" value="ACOT13"/>
</dbReference>
<dbReference type="STRING" id="247633.GP2143_11859"/>
<evidence type="ECO:0000256" key="2">
    <source>
        <dbReference type="ARBA" id="ARBA00022801"/>
    </source>
</evidence>
<proteinExistence type="inferred from homology"/>
<evidence type="ECO:0000313" key="5">
    <source>
        <dbReference type="Proteomes" id="UP000004931"/>
    </source>
</evidence>